<dbReference type="EMBL" id="KP178533">
    <property type="protein sequence ID" value="AJY58099.1"/>
    <property type="molecule type" value="mRNA"/>
</dbReference>
<feature type="chain" id="PRO_5002295967" evidence="6">
    <location>
        <begin position="22"/>
        <end position="644"/>
    </location>
</feature>
<keyword evidence="2 6" id="KW-0732">Signal</keyword>
<dbReference type="GO" id="GO:0004575">
    <property type="term" value="F:sucrose alpha-glucosidase activity"/>
    <property type="evidence" value="ECO:0007669"/>
    <property type="project" value="TreeGrafter"/>
</dbReference>
<name>A0A0D5MCQ0_PENOX</name>
<dbReference type="SUPFAM" id="SSF49899">
    <property type="entry name" value="Concanavalin A-like lectins/glucanases"/>
    <property type="match status" value="1"/>
</dbReference>
<dbReference type="KEGG" id="pou:POX_h09501"/>
<dbReference type="Gene3D" id="2.115.10.20">
    <property type="entry name" value="Glycosyl hydrolase domain, family 43"/>
    <property type="match status" value="1"/>
</dbReference>
<dbReference type="GO" id="GO:0005737">
    <property type="term" value="C:cytoplasm"/>
    <property type="evidence" value="ECO:0007669"/>
    <property type="project" value="TreeGrafter"/>
</dbReference>
<dbReference type="InterPro" id="IPR001362">
    <property type="entry name" value="Glyco_hydro_32"/>
</dbReference>
<feature type="signal peptide" evidence="6">
    <location>
        <begin position="1"/>
        <end position="21"/>
    </location>
</feature>
<dbReference type="EC" id="3.2.1.26" evidence="9"/>
<dbReference type="InterPro" id="IPR013320">
    <property type="entry name" value="ConA-like_dom_sf"/>
</dbReference>
<keyword evidence="4 5" id="KW-0326">Glycosidase</keyword>
<evidence type="ECO:0000256" key="3">
    <source>
        <dbReference type="ARBA" id="ARBA00022801"/>
    </source>
</evidence>
<evidence type="ECO:0000256" key="4">
    <source>
        <dbReference type="ARBA" id="ARBA00023295"/>
    </source>
</evidence>
<dbReference type="SUPFAM" id="SSF75005">
    <property type="entry name" value="Arabinanase/levansucrase/invertase"/>
    <property type="match status" value="1"/>
</dbReference>
<dbReference type="AlphaFoldDB" id="A0A0D5MCQ0"/>
<dbReference type="InterPro" id="IPR023296">
    <property type="entry name" value="Glyco_hydro_beta-prop_sf"/>
</dbReference>
<proteinExistence type="evidence at transcript level"/>
<sequence>MKTHTIATAVALGAGSAPALGQSLTVDQIDGMANNTLFTRWRPTSHFLAPAGWMNDPCGPMYDPINKIYHLHYQFHPNHVNWGNISWGHATSDDLITWKDVDSNPQDGTAAWKDQQAQSLGTTNLTSDHHTPALYNHLGIFSGTAQPVNLTGGSDGTLLAFYTSVSELPTSWTKPYLKGTESQSLAYSTDGGVTWQEYENNPVMSDPPEGWNVTGWRDPFYHAWPEMDAFLNVSEPYYYAVLGSGIKEVGPRMPLYKAPASDLTNWTFMGSLFEPKMNSSLGALPETGSYGFNFEVSNFFSIGDRYFVTMGAEGGDTDFHTRRWSLWNEGTLSVRANGSVEFTPVAGGAGDWGLLYAMTTFDDTKNNRRIQWGWCPEDMNNFAITQQGYQGSFALPREIFIKDTHNVIHDMSNSSVPGNSRYFAQPNGTWTASTLGTKPASDVVQGLQRGAKHHKFPCHDHKCDTEKIKLPTNMSKSYQINVEIKSTTGIAGLTIAASPNREEYTNIFYNPSNYSIAVDRSHSSQINMFSNDTHQGYFKPYTVRDREYGKNTTESIQMSIFVDGSLVEVYVNERFALTTRIYPSREDSTGLAFYSAPCAQVEYSNIEIWDGLLNVWPERPQNSSSLLVFDTAAETNNYTWWDGN</sequence>
<comment type="similarity">
    <text evidence="1 5">Belongs to the glycosyl hydrolase 32 family.</text>
</comment>
<dbReference type="RefSeq" id="XP_049965041.1">
    <property type="nucleotide sequence ID" value="XM_050118254.1"/>
</dbReference>
<evidence type="ECO:0000259" key="8">
    <source>
        <dbReference type="Pfam" id="PF08244"/>
    </source>
</evidence>
<evidence type="ECO:0000256" key="6">
    <source>
        <dbReference type="SAM" id="SignalP"/>
    </source>
</evidence>
<keyword evidence="3 5" id="KW-0378">Hydrolase</keyword>
<accession>A0A0D5MCQ0</accession>
<dbReference type="Pfam" id="PF08244">
    <property type="entry name" value="Glyco_hydro_32C"/>
    <property type="match status" value="1"/>
</dbReference>
<dbReference type="CDD" id="cd18621">
    <property type="entry name" value="GH32_XdINV-like"/>
    <property type="match status" value="1"/>
</dbReference>
<evidence type="ECO:0000256" key="2">
    <source>
        <dbReference type="ARBA" id="ARBA00022729"/>
    </source>
</evidence>
<dbReference type="GO" id="GO:0005987">
    <property type="term" value="P:sucrose catabolic process"/>
    <property type="evidence" value="ECO:0007669"/>
    <property type="project" value="TreeGrafter"/>
</dbReference>
<dbReference type="SMART" id="SM00640">
    <property type="entry name" value="Glyco_32"/>
    <property type="match status" value="1"/>
</dbReference>
<dbReference type="Pfam" id="PF00251">
    <property type="entry name" value="Glyco_hydro_32N"/>
    <property type="match status" value="1"/>
</dbReference>
<feature type="domain" description="Glycosyl hydrolase family 32 N-terminal" evidence="7">
    <location>
        <begin position="46"/>
        <end position="406"/>
    </location>
</feature>
<dbReference type="InterPro" id="IPR013148">
    <property type="entry name" value="Glyco_hydro_32_N"/>
</dbReference>
<protein>
    <submittedName>
        <fullName evidence="9">Beta-fructofuranosidase</fullName>
        <ecNumber evidence="9">3.2.1.26</ecNumber>
    </submittedName>
</protein>
<dbReference type="PANTHER" id="PTHR42800:SF3">
    <property type="entry name" value="GLYCOSYL HYDROLASE FAMILY 32 N-TERMINAL DOMAIN-CONTAINING PROTEIN"/>
    <property type="match status" value="1"/>
</dbReference>
<dbReference type="InterPro" id="IPR013189">
    <property type="entry name" value="Glyco_hydro_32_C"/>
</dbReference>
<dbReference type="Gene3D" id="2.60.120.560">
    <property type="entry name" value="Exo-inulinase, domain 1"/>
    <property type="match status" value="1"/>
</dbReference>
<dbReference type="GeneID" id="74441659"/>
<evidence type="ECO:0000256" key="5">
    <source>
        <dbReference type="RuleBase" id="RU362110"/>
    </source>
</evidence>
<feature type="domain" description="Glycosyl hydrolase family 32 C-terminal" evidence="8">
    <location>
        <begin position="448"/>
        <end position="610"/>
    </location>
</feature>
<organism evidence="9">
    <name type="scientific">Penicillium oxalicum</name>
    <dbReference type="NCBI Taxonomy" id="69781"/>
    <lineage>
        <taxon>Eukaryota</taxon>
        <taxon>Fungi</taxon>
        <taxon>Dikarya</taxon>
        <taxon>Ascomycota</taxon>
        <taxon>Pezizomycotina</taxon>
        <taxon>Eurotiomycetes</taxon>
        <taxon>Eurotiomycetidae</taxon>
        <taxon>Eurotiales</taxon>
        <taxon>Aspergillaceae</taxon>
        <taxon>Penicillium</taxon>
    </lineage>
</organism>
<reference evidence="9" key="1">
    <citation type="submission" date="2014-11" db="EMBL/GenBank/DDBJ databases">
        <title>Purification and biochemical characterization of a novel beta-fructofuranosidase from Penicillium oxalicum with transfructosylating activity producing neokestose.</title>
        <authorList>
            <person name="Xu Q."/>
            <person name="Zheng X."/>
            <person name="Huang M."/>
            <person name="Feng J."/>
        </authorList>
    </citation>
    <scope>NUCLEOTIDE SEQUENCE</scope>
    <source>
        <strain evidence="9">GXU20</strain>
    </source>
</reference>
<dbReference type="PANTHER" id="PTHR42800">
    <property type="entry name" value="EXOINULINASE INUD (AFU_ORTHOLOGUE AFUA_5G00480)"/>
    <property type="match status" value="1"/>
</dbReference>
<evidence type="ECO:0000259" key="7">
    <source>
        <dbReference type="Pfam" id="PF00251"/>
    </source>
</evidence>
<evidence type="ECO:0000256" key="1">
    <source>
        <dbReference type="ARBA" id="ARBA00009902"/>
    </source>
</evidence>
<evidence type="ECO:0000313" key="9">
    <source>
        <dbReference type="EMBL" id="AJY58099.1"/>
    </source>
</evidence>